<dbReference type="PANTHER" id="PTHR10357:SF184">
    <property type="entry name" value="OLIGO-1,6-GLUCOSIDASE 1"/>
    <property type="match status" value="1"/>
</dbReference>
<organism evidence="5 6">
    <name type="scientific">Halogranum amylolyticum</name>
    <dbReference type="NCBI Taxonomy" id="660520"/>
    <lineage>
        <taxon>Archaea</taxon>
        <taxon>Methanobacteriati</taxon>
        <taxon>Methanobacteriota</taxon>
        <taxon>Stenosarchaea group</taxon>
        <taxon>Halobacteria</taxon>
        <taxon>Halobacteriales</taxon>
        <taxon>Haloferacaceae</taxon>
    </lineage>
</organism>
<dbReference type="Gene3D" id="2.60.40.1180">
    <property type="entry name" value="Golgi alpha-mannosidase II"/>
    <property type="match status" value="1"/>
</dbReference>
<dbReference type="RefSeq" id="WP_089826571.1">
    <property type="nucleotide sequence ID" value="NZ_FODV01000013.1"/>
</dbReference>
<dbReference type="SUPFAM" id="SSF51011">
    <property type="entry name" value="Glycosyl hydrolase domain"/>
    <property type="match status" value="1"/>
</dbReference>
<dbReference type="SUPFAM" id="SSF51445">
    <property type="entry name" value="(Trans)glycosidases"/>
    <property type="match status" value="1"/>
</dbReference>
<name>A0A1H8UWE6_9EURY</name>
<dbReference type="Proteomes" id="UP000199126">
    <property type="component" value="Unassembled WGS sequence"/>
</dbReference>
<evidence type="ECO:0000259" key="4">
    <source>
        <dbReference type="SMART" id="SM00642"/>
    </source>
</evidence>
<dbReference type="InterPro" id="IPR045857">
    <property type="entry name" value="O16G_dom_2"/>
</dbReference>
<dbReference type="Gene3D" id="3.90.400.10">
    <property type="entry name" value="Oligo-1,6-glucosidase, Domain 2"/>
    <property type="match status" value="1"/>
</dbReference>
<proteinExistence type="inferred from homology"/>
<dbReference type="InterPro" id="IPR006047">
    <property type="entry name" value="GH13_cat_dom"/>
</dbReference>
<evidence type="ECO:0000313" key="6">
    <source>
        <dbReference type="Proteomes" id="UP000199126"/>
    </source>
</evidence>
<comment type="similarity">
    <text evidence="1">Belongs to the glycosyl hydrolase 13 family.</text>
</comment>
<reference evidence="6" key="1">
    <citation type="submission" date="2016-10" db="EMBL/GenBank/DDBJ databases">
        <authorList>
            <person name="Varghese N."/>
            <person name="Submissions S."/>
        </authorList>
    </citation>
    <scope>NUCLEOTIDE SEQUENCE [LARGE SCALE GENOMIC DNA]</scope>
    <source>
        <strain evidence="6">CGMCC 1.10121</strain>
    </source>
</reference>
<dbReference type="FunFam" id="3.90.400.10:FF:000002">
    <property type="entry name" value="Sucrose isomerase"/>
    <property type="match status" value="1"/>
</dbReference>
<keyword evidence="3" id="KW-0326">Glycosidase</keyword>
<dbReference type="InterPro" id="IPR013780">
    <property type="entry name" value="Glyco_hydro_b"/>
</dbReference>
<dbReference type="GO" id="GO:0009313">
    <property type="term" value="P:oligosaccharide catabolic process"/>
    <property type="evidence" value="ECO:0007669"/>
    <property type="project" value="TreeGrafter"/>
</dbReference>
<keyword evidence="2" id="KW-0378">Hydrolase</keyword>
<dbReference type="EMBL" id="FODV01000013">
    <property type="protein sequence ID" value="SEP07540.1"/>
    <property type="molecule type" value="Genomic_DNA"/>
</dbReference>
<accession>A0A1H8UWE6</accession>
<keyword evidence="6" id="KW-1185">Reference proteome</keyword>
<dbReference type="InterPro" id="IPR017853">
    <property type="entry name" value="GH"/>
</dbReference>
<gene>
    <name evidence="5" type="ORF">SAMN04487948_1137</name>
</gene>
<dbReference type="Gene3D" id="3.20.20.80">
    <property type="entry name" value="Glycosidases"/>
    <property type="match status" value="1"/>
</dbReference>
<evidence type="ECO:0000313" key="5">
    <source>
        <dbReference type="EMBL" id="SEP07540.1"/>
    </source>
</evidence>
<evidence type="ECO:0000256" key="3">
    <source>
        <dbReference type="ARBA" id="ARBA00023295"/>
    </source>
</evidence>
<dbReference type="FunFam" id="3.20.20.80:FF:000064">
    <property type="entry name" value="Oligo-1,6-glucosidase"/>
    <property type="match status" value="2"/>
</dbReference>
<evidence type="ECO:0000256" key="2">
    <source>
        <dbReference type="ARBA" id="ARBA00022801"/>
    </source>
</evidence>
<dbReference type="SMART" id="SM00642">
    <property type="entry name" value="Aamy"/>
    <property type="match status" value="1"/>
</dbReference>
<feature type="domain" description="Glycosyl hydrolase family 13 catalytic" evidence="4">
    <location>
        <begin position="29"/>
        <end position="436"/>
    </location>
</feature>
<protein>
    <submittedName>
        <fullName evidence="5">Oligo-1,6-glucosidase</fullName>
    </submittedName>
</protein>
<dbReference type="FunFam" id="2.60.40.1180:FF:000007">
    <property type="entry name" value="Sucrose isomerase"/>
    <property type="match status" value="1"/>
</dbReference>
<dbReference type="Pfam" id="PF00128">
    <property type="entry name" value="Alpha-amylase"/>
    <property type="match status" value="1"/>
</dbReference>
<sequence length="573" mass="66217">MTHDDSQTTTQRRSIDTDKRWWKEAVVYQLYPRSFNDSNGDGVGDIPGITEKVDYLDELGVDVVWLCPVYDSPNADNGYDIRDYRSIMDEFGTMADWEELVDELHARDMRLIMDLVINHTSMEHEWFQRSRQREGKYEDYYYWRDGSPDTPPNNWQSIFGGPAWSYDEVREQWYLHIFDENQPDLNWRNSDVREDIKEMITWWLERGIDGFRMDAINFLSKPEGLPDGDPNEPLVGHEQYAHGPHIHEYLQEAYDETLANYDVMTVGEMGGTSIEQAAEYLVEGGSGLDMIFQFNHLAVDDGPNGPWDPEGWGEWDLTEFKEIVTRAQNELASEFWDALFLGNHDIPRIVTRFGDDEEYHEESAKLIATFLLTLCGTPYIYQGEEIGMTNDEFESLDELDDVMTIGKVEELIEAGKIDSFEEVRGLVNYQSRDHARTPMQWSGNPSAGFTDGVPWFRANESYHDINVEAALADGKSIWHHYQSLIALRHESDTLVYGEYELLLPNHEHLYAYRRTLGDDTVLVVLNWSTEVTLFNCPSMAITDSDVIVSNYDNSPANPTGHEFRPFEAVVYQL</sequence>
<dbReference type="GO" id="GO:0004556">
    <property type="term" value="F:alpha-amylase activity"/>
    <property type="evidence" value="ECO:0007669"/>
    <property type="project" value="TreeGrafter"/>
</dbReference>
<dbReference type="PANTHER" id="PTHR10357">
    <property type="entry name" value="ALPHA-AMYLASE FAMILY MEMBER"/>
    <property type="match status" value="1"/>
</dbReference>
<evidence type="ECO:0000256" key="1">
    <source>
        <dbReference type="ARBA" id="ARBA00008061"/>
    </source>
</evidence>
<dbReference type="AlphaFoldDB" id="A0A1H8UWE6"/>
<dbReference type="NCBIfam" id="NF008183">
    <property type="entry name" value="PRK10933.1"/>
    <property type="match status" value="1"/>
</dbReference>
<dbReference type="CDD" id="cd11333">
    <property type="entry name" value="AmyAc_SI_OligoGlu_DGase"/>
    <property type="match status" value="1"/>
</dbReference>
<dbReference type="OrthoDB" id="18347at2157"/>